<dbReference type="RefSeq" id="WP_109616705.1">
    <property type="nucleotide sequence ID" value="NZ_QGDO01000002.1"/>
</dbReference>
<evidence type="ECO:0000313" key="3">
    <source>
        <dbReference type="Proteomes" id="UP000245535"/>
    </source>
</evidence>
<proteinExistence type="predicted"/>
<dbReference type="OrthoDB" id="10018839at2"/>
<reference evidence="2 3" key="1">
    <citation type="submission" date="2018-03" db="EMBL/GenBank/DDBJ databases">
        <title>Genomic Encyclopedia of Archaeal and Bacterial Type Strains, Phase II (KMG-II): from individual species to whole genera.</title>
        <authorList>
            <person name="Goeker M."/>
        </authorList>
    </citation>
    <scope>NUCLEOTIDE SEQUENCE [LARGE SCALE GENOMIC DNA]</scope>
    <source>
        <strain evidence="2 3">DSM 28229</strain>
    </source>
</reference>
<protein>
    <recommendedName>
        <fullName evidence="4">LPP20 lipoprotein</fullName>
    </recommendedName>
</protein>
<feature type="signal peptide" evidence="1">
    <location>
        <begin position="1"/>
        <end position="19"/>
    </location>
</feature>
<sequence>MKRFIACFFLLSLYFTSFAQRPNWSYHHQREKLFPKAKFLIGFYQVPMETFEQEKMQSLEQLAKTALIENVRVNVQSVSTLKERSFNDELDTYFGSDSRVNAELELSGLQIESYFNKFDKEAYALAYVERKKLIDFYSGLLNRGLKKGSTNNNEIRMNLVDGEVGTALKWYSENVAIYIKNKEYTSILNGLGVFGELLPTSEFDVFEQELFSLHSFFSKRLKLTSIPKTNTQNHLGAQLNYEGEKVEGVKIKFQNLLDSTRSFLTNNEGNAVIPKKHVPVQNIFQLHAEIDIWAELPEKLQNRYHSKAKSLSFQSLHKEIRVIEAQVYIKSIEYSLGEKQSQSLIEAHLKDLLALKGYVFTDSPQSADYVITINAESEKGRSMYGRYVSYADVSVSVEDSENGLELYQNKYPEIRGVGRSYQNAGRLALENVLPDLSKDILKTIKGE</sequence>
<dbReference type="AlphaFoldDB" id="A0A315ZAF0"/>
<comment type="caution">
    <text evidence="2">The sequence shown here is derived from an EMBL/GenBank/DDBJ whole genome shotgun (WGS) entry which is preliminary data.</text>
</comment>
<keyword evidence="3" id="KW-1185">Reference proteome</keyword>
<name>A0A315ZAF0_SEDFL</name>
<gene>
    <name evidence="2" type="ORF">BC781_102109</name>
</gene>
<evidence type="ECO:0000313" key="2">
    <source>
        <dbReference type="EMBL" id="PWJ42566.1"/>
    </source>
</evidence>
<feature type="chain" id="PRO_5016373405" description="LPP20 lipoprotein" evidence="1">
    <location>
        <begin position="20"/>
        <end position="447"/>
    </location>
</feature>
<dbReference type="EMBL" id="QGDO01000002">
    <property type="protein sequence ID" value="PWJ42566.1"/>
    <property type="molecule type" value="Genomic_DNA"/>
</dbReference>
<evidence type="ECO:0008006" key="4">
    <source>
        <dbReference type="Google" id="ProtNLM"/>
    </source>
</evidence>
<evidence type="ECO:0000256" key="1">
    <source>
        <dbReference type="SAM" id="SignalP"/>
    </source>
</evidence>
<organism evidence="2 3">
    <name type="scientific">Sediminitomix flava</name>
    <dbReference type="NCBI Taxonomy" id="379075"/>
    <lineage>
        <taxon>Bacteria</taxon>
        <taxon>Pseudomonadati</taxon>
        <taxon>Bacteroidota</taxon>
        <taxon>Cytophagia</taxon>
        <taxon>Cytophagales</taxon>
        <taxon>Flammeovirgaceae</taxon>
        <taxon>Sediminitomix</taxon>
    </lineage>
</organism>
<accession>A0A315ZAF0</accession>
<dbReference type="Proteomes" id="UP000245535">
    <property type="component" value="Unassembled WGS sequence"/>
</dbReference>
<keyword evidence="1" id="KW-0732">Signal</keyword>